<reference evidence="3" key="1">
    <citation type="journal article" date="2019" name="Nat. Commun.">
        <title>The genome of broomcorn millet.</title>
        <authorList>
            <person name="Zou C."/>
            <person name="Miki D."/>
            <person name="Li D."/>
            <person name="Tang Q."/>
            <person name="Xiao L."/>
            <person name="Rajput S."/>
            <person name="Deng P."/>
            <person name="Jia W."/>
            <person name="Huang R."/>
            <person name="Zhang M."/>
            <person name="Sun Y."/>
            <person name="Hu J."/>
            <person name="Fu X."/>
            <person name="Schnable P.S."/>
            <person name="Li F."/>
            <person name="Zhang H."/>
            <person name="Feng B."/>
            <person name="Zhu X."/>
            <person name="Liu R."/>
            <person name="Schnable J.C."/>
            <person name="Zhu J.-K."/>
            <person name="Zhang H."/>
        </authorList>
    </citation>
    <scope>NUCLEOTIDE SEQUENCE [LARGE SCALE GENOMIC DNA]</scope>
</reference>
<feature type="compositionally biased region" description="Basic and acidic residues" evidence="1">
    <location>
        <begin position="30"/>
        <end position="55"/>
    </location>
</feature>
<organism evidence="2 3">
    <name type="scientific">Panicum miliaceum</name>
    <name type="common">Proso millet</name>
    <name type="synonym">Broomcorn millet</name>
    <dbReference type="NCBI Taxonomy" id="4540"/>
    <lineage>
        <taxon>Eukaryota</taxon>
        <taxon>Viridiplantae</taxon>
        <taxon>Streptophyta</taxon>
        <taxon>Embryophyta</taxon>
        <taxon>Tracheophyta</taxon>
        <taxon>Spermatophyta</taxon>
        <taxon>Magnoliopsida</taxon>
        <taxon>Liliopsida</taxon>
        <taxon>Poales</taxon>
        <taxon>Poaceae</taxon>
        <taxon>PACMAD clade</taxon>
        <taxon>Panicoideae</taxon>
        <taxon>Panicodae</taxon>
        <taxon>Paniceae</taxon>
        <taxon>Panicinae</taxon>
        <taxon>Panicum</taxon>
        <taxon>Panicum sect. Panicum</taxon>
    </lineage>
</organism>
<gene>
    <name evidence="2" type="ORF">C2845_PM13G08400</name>
</gene>
<dbReference type="Proteomes" id="UP000275267">
    <property type="component" value="Unassembled WGS sequence"/>
</dbReference>
<protein>
    <submittedName>
        <fullName evidence="2">Uncharacterized protein</fullName>
    </submittedName>
</protein>
<feature type="region of interest" description="Disordered" evidence="1">
    <location>
        <begin position="24"/>
        <end position="55"/>
    </location>
</feature>
<accession>A0A3L6RKJ2</accession>
<comment type="caution">
    <text evidence="2">The sequence shown here is derived from an EMBL/GenBank/DDBJ whole genome shotgun (WGS) entry which is preliminary data.</text>
</comment>
<evidence type="ECO:0000256" key="1">
    <source>
        <dbReference type="SAM" id="MobiDB-lite"/>
    </source>
</evidence>
<evidence type="ECO:0000313" key="2">
    <source>
        <dbReference type="EMBL" id="RLN04956.1"/>
    </source>
</evidence>
<evidence type="ECO:0000313" key="3">
    <source>
        <dbReference type="Proteomes" id="UP000275267"/>
    </source>
</evidence>
<dbReference type="EMBL" id="PQIB02000008">
    <property type="protein sequence ID" value="RLN04956.1"/>
    <property type="molecule type" value="Genomic_DNA"/>
</dbReference>
<sequence length="104" mass="11594">MGACNTWPDGDKWWRSRVGLHATAAAGEAGEPRRMHEPDRHARARRDVRTAPGKEKPKLCTDLAVHVCIYSFDRRNVSPEDAVPAARAPWLDTCVQDTLPSHVP</sequence>
<dbReference type="AlphaFoldDB" id="A0A3L6RKJ2"/>
<name>A0A3L6RKJ2_PANMI</name>
<proteinExistence type="predicted"/>
<keyword evidence="3" id="KW-1185">Reference proteome</keyword>